<dbReference type="STRING" id="589385.SAMN05421504_105264"/>
<name>A0A1H3J7F8_9PSEU</name>
<keyword evidence="1" id="KW-0472">Membrane</keyword>
<evidence type="ECO:0000256" key="1">
    <source>
        <dbReference type="SAM" id="Phobius"/>
    </source>
</evidence>
<reference evidence="2 3" key="1">
    <citation type="submission" date="2016-10" db="EMBL/GenBank/DDBJ databases">
        <authorList>
            <person name="de Groot N.N."/>
        </authorList>
    </citation>
    <scope>NUCLEOTIDE SEQUENCE [LARGE SCALE GENOMIC DNA]</scope>
    <source>
        <strain evidence="2 3">CPCC 202699</strain>
    </source>
</reference>
<evidence type="ECO:0000313" key="2">
    <source>
        <dbReference type="EMBL" id="SDY35479.1"/>
    </source>
</evidence>
<organism evidence="2 3">
    <name type="scientific">Amycolatopsis xylanica</name>
    <dbReference type="NCBI Taxonomy" id="589385"/>
    <lineage>
        <taxon>Bacteria</taxon>
        <taxon>Bacillati</taxon>
        <taxon>Actinomycetota</taxon>
        <taxon>Actinomycetes</taxon>
        <taxon>Pseudonocardiales</taxon>
        <taxon>Pseudonocardiaceae</taxon>
        <taxon>Amycolatopsis</taxon>
    </lineage>
</organism>
<dbReference type="AlphaFoldDB" id="A0A1H3J7F8"/>
<evidence type="ECO:0000313" key="3">
    <source>
        <dbReference type="Proteomes" id="UP000199515"/>
    </source>
</evidence>
<proteinExistence type="predicted"/>
<feature type="transmembrane region" description="Helical" evidence="1">
    <location>
        <begin position="86"/>
        <end position="108"/>
    </location>
</feature>
<protein>
    <submittedName>
        <fullName evidence="2">Uncharacterized protein</fullName>
    </submittedName>
</protein>
<accession>A0A1H3J7F8</accession>
<keyword evidence="1" id="KW-1133">Transmembrane helix</keyword>
<gene>
    <name evidence="2" type="ORF">SAMN05421504_105264</name>
</gene>
<dbReference type="EMBL" id="FNON01000005">
    <property type="protein sequence ID" value="SDY35479.1"/>
    <property type="molecule type" value="Genomic_DNA"/>
</dbReference>
<keyword evidence="3" id="KW-1185">Reference proteome</keyword>
<dbReference type="Proteomes" id="UP000199515">
    <property type="component" value="Unassembled WGS sequence"/>
</dbReference>
<keyword evidence="1" id="KW-0812">Transmembrane</keyword>
<feature type="transmembrane region" description="Helical" evidence="1">
    <location>
        <begin position="20"/>
        <end position="44"/>
    </location>
</feature>
<sequence>MAERAEIVERPSGRITFIRVLSAVIDLICVLFALVLGIHIVLVLGSANTGNGFAQLIEDWSKGVSLGLRNLFTPDSFKIRILLNDGLAAVLWLIIGGVLTSLLGRIALPTSYRRTWYHRRVTS</sequence>